<protein>
    <submittedName>
        <fullName evidence="1">Uncharacterized protein</fullName>
    </submittedName>
</protein>
<accession>A0ABQ5F9I8</accession>
<evidence type="ECO:0000313" key="1">
    <source>
        <dbReference type="EMBL" id="GJT59242.1"/>
    </source>
</evidence>
<dbReference type="Proteomes" id="UP001151760">
    <property type="component" value="Unassembled WGS sequence"/>
</dbReference>
<proteinExistence type="predicted"/>
<reference evidence="1" key="1">
    <citation type="journal article" date="2022" name="Int. J. Mol. Sci.">
        <title>Draft Genome of Tanacetum Coccineum: Genomic Comparison of Closely Related Tanacetum-Family Plants.</title>
        <authorList>
            <person name="Yamashiro T."/>
            <person name="Shiraishi A."/>
            <person name="Nakayama K."/>
            <person name="Satake H."/>
        </authorList>
    </citation>
    <scope>NUCLEOTIDE SEQUENCE</scope>
</reference>
<dbReference type="EMBL" id="BQNB010017091">
    <property type="protein sequence ID" value="GJT59242.1"/>
    <property type="molecule type" value="Genomic_DNA"/>
</dbReference>
<keyword evidence="2" id="KW-1185">Reference proteome</keyword>
<sequence>MRKEVCHRLTVDVILRGLFRDGCFGKWGTNQKDGSALGIVDATPLSIPFGTVLCSSDGDTRGCLDTSCMIVRGTILRLARIPVMEVTVLRDISSGETKRSRYGFYVLLLLITFVERIDPVFKRRPMFVNSVAGIDNA</sequence>
<evidence type="ECO:0000313" key="2">
    <source>
        <dbReference type="Proteomes" id="UP001151760"/>
    </source>
</evidence>
<comment type="caution">
    <text evidence="1">The sequence shown here is derived from an EMBL/GenBank/DDBJ whole genome shotgun (WGS) entry which is preliminary data.</text>
</comment>
<organism evidence="1 2">
    <name type="scientific">Tanacetum coccineum</name>
    <dbReference type="NCBI Taxonomy" id="301880"/>
    <lineage>
        <taxon>Eukaryota</taxon>
        <taxon>Viridiplantae</taxon>
        <taxon>Streptophyta</taxon>
        <taxon>Embryophyta</taxon>
        <taxon>Tracheophyta</taxon>
        <taxon>Spermatophyta</taxon>
        <taxon>Magnoliopsida</taxon>
        <taxon>eudicotyledons</taxon>
        <taxon>Gunneridae</taxon>
        <taxon>Pentapetalae</taxon>
        <taxon>asterids</taxon>
        <taxon>campanulids</taxon>
        <taxon>Asterales</taxon>
        <taxon>Asteraceae</taxon>
        <taxon>Asteroideae</taxon>
        <taxon>Anthemideae</taxon>
        <taxon>Anthemidinae</taxon>
        <taxon>Tanacetum</taxon>
    </lineage>
</organism>
<name>A0ABQ5F9I8_9ASTR</name>
<reference evidence="1" key="2">
    <citation type="submission" date="2022-01" db="EMBL/GenBank/DDBJ databases">
        <authorList>
            <person name="Yamashiro T."/>
            <person name="Shiraishi A."/>
            <person name="Satake H."/>
            <person name="Nakayama K."/>
        </authorList>
    </citation>
    <scope>NUCLEOTIDE SEQUENCE</scope>
</reference>
<gene>
    <name evidence="1" type="ORF">Tco_1002775</name>
</gene>